<evidence type="ECO:0000313" key="1">
    <source>
        <dbReference type="EMBL" id="THG54989.1"/>
    </source>
</evidence>
<keyword evidence="2" id="KW-1185">Reference proteome</keyword>
<gene>
    <name evidence="1" type="ORF">E5990_01125</name>
</gene>
<dbReference type="EMBL" id="SSTG01000006">
    <property type="protein sequence ID" value="THG54989.1"/>
    <property type="molecule type" value="Genomic_DNA"/>
</dbReference>
<proteinExistence type="predicted"/>
<protein>
    <submittedName>
        <fullName evidence="1">DUF4421 domain-containing protein</fullName>
    </submittedName>
</protein>
<evidence type="ECO:0000313" key="2">
    <source>
        <dbReference type="Proteomes" id="UP000305401"/>
    </source>
</evidence>
<reference evidence="1" key="1">
    <citation type="submission" date="2019-04" db="EMBL/GenBank/DDBJ databases">
        <title>Microbes associate with the intestines of laboratory mice.</title>
        <authorList>
            <person name="Navarre W."/>
            <person name="Wong E."/>
            <person name="Huang K.C."/>
            <person name="Tropini C."/>
            <person name="Ng K."/>
            <person name="Yu B."/>
        </authorList>
    </citation>
    <scope>NUCLEOTIDE SEQUENCE</scope>
    <source>
        <strain evidence="1">NM86_A22</strain>
    </source>
</reference>
<organism evidence="1 2">
    <name type="scientific">Muribaculum caecicola</name>
    <dbReference type="NCBI Taxonomy" id="3038144"/>
    <lineage>
        <taxon>Bacteria</taxon>
        <taxon>Pseudomonadati</taxon>
        <taxon>Bacteroidota</taxon>
        <taxon>Bacteroidia</taxon>
        <taxon>Bacteroidales</taxon>
        <taxon>Muribaculaceae</taxon>
        <taxon>Muribaculum</taxon>
    </lineage>
</organism>
<comment type="caution">
    <text evidence="1">The sequence shown here is derived from an EMBL/GenBank/DDBJ whole genome shotgun (WGS) entry which is preliminary data.</text>
</comment>
<sequence>MMMRFLKVLVIIVVVLFFAGTPWAVAGEGADSVAGPERNWLRQLYENGFNLNDPAINYPRFPRLCVDVYNWGDRTFNSYDKDYVVSTGKNWKVMAKTYNWSESYFIDLENKSRVLMISDMYSDLGVSINFMALSLGYTFNANNIFGSPVAKRRIFDFSFTCALFSGNVHSSSTHGGVSIRRFAKYNDGHSINVGLDDVKQTRLNGNVFYFFNHRKYSHAAAYSYSKYQLRSAGSWVLGVSLIRTDIDIDFSSLPPDMLDALPPNAPRHYSLNYNDYCLLGGYAYNWVLHPRRWLINITALPSVGVKHLRNVSVDDKKDLFAANIKVNFSVVYNYKALFAAFTGQLDAEQYTTNNYSFLNGQESLSICVGARF</sequence>
<accession>A0AC61S8L3</accession>
<name>A0AC61S8L3_9BACT</name>
<dbReference type="Proteomes" id="UP000305401">
    <property type="component" value="Unassembled WGS sequence"/>
</dbReference>